<gene>
    <name evidence="9" type="primary">LOC132712482</name>
</gene>
<evidence type="ECO:0000313" key="9">
    <source>
        <dbReference type="RefSeq" id="XP_060550090.1"/>
    </source>
</evidence>
<evidence type="ECO:0000256" key="3">
    <source>
        <dbReference type="ARBA" id="ARBA00041189"/>
    </source>
</evidence>
<dbReference type="InterPro" id="IPR026188">
    <property type="entry name" value="Lebercilin-like"/>
</dbReference>
<evidence type="ECO:0000256" key="5">
    <source>
        <dbReference type="SAM" id="Coils"/>
    </source>
</evidence>
<feature type="coiled-coil region" evidence="5">
    <location>
        <begin position="176"/>
        <end position="203"/>
    </location>
</feature>
<dbReference type="InterPro" id="IPR028933">
    <property type="entry name" value="Lebercilin_dom"/>
</dbReference>
<comment type="similarity">
    <text evidence="1">Belongs to the LCA5 family.</text>
</comment>
<sequence>MMASDHTALHHIVQEDKTSRQCRKRGSSNDSPGRLSKSTNSQDISCSKHSSKPGSAQFTYSNDFHDNASRTAVNGSKNSICSEENICGTSLNYYHEDFHSDASETSISEESGSYIIPLPETPKTKERNLPEKKKKNDVHTKGGKMLPKKKPQQKSSYITDHTINAQEKNNMTCRLLSARDHQIKELKNQVAVLQNRLETFITENKMLKHLQSQQLKAITKYENAEIKLPDLLATQANEVQTLRVLLRKSQEEERRASQKLRNVEAQLLKTTDALRALQKLCIDKKLEEREELQHKLRSLTQKLEARDKKTQDLEKQLSLNTASFRHQLAVEKKKTIEARSMTANLHVEIESLKLKLKEREKELSITNIYAHRMRKGQPEKADSCSSPKGPLINPKITCSRRPRNRQQGEITNFIEDSVTNYEPSFARFPKERQKDTSSTPGEENSHKIPPGEKRLHLEKLFGPNCILNTK</sequence>
<feature type="compositionally biased region" description="Basic and acidic residues" evidence="6">
    <location>
        <begin position="443"/>
        <end position="455"/>
    </location>
</feature>
<organism evidence="8 9">
    <name type="scientific">Pantherophis guttatus</name>
    <name type="common">Corn snake</name>
    <name type="synonym">Elaphe guttata</name>
    <dbReference type="NCBI Taxonomy" id="94885"/>
    <lineage>
        <taxon>Eukaryota</taxon>
        <taxon>Metazoa</taxon>
        <taxon>Chordata</taxon>
        <taxon>Craniata</taxon>
        <taxon>Vertebrata</taxon>
        <taxon>Euteleostomi</taxon>
        <taxon>Lepidosauria</taxon>
        <taxon>Squamata</taxon>
        <taxon>Bifurcata</taxon>
        <taxon>Unidentata</taxon>
        <taxon>Episquamata</taxon>
        <taxon>Toxicofera</taxon>
        <taxon>Serpentes</taxon>
        <taxon>Colubroidea</taxon>
        <taxon>Colubridae</taxon>
        <taxon>Colubrinae</taxon>
        <taxon>Pantherophis</taxon>
    </lineage>
</organism>
<evidence type="ECO:0000313" key="8">
    <source>
        <dbReference type="Proteomes" id="UP001652622"/>
    </source>
</evidence>
<accession>A0ABM3ZNY7</accession>
<feature type="compositionally biased region" description="Polar residues" evidence="6">
    <location>
        <begin position="28"/>
        <end position="61"/>
    </location>
</feature>
<evidence type="ECO:0000256" key="6">
    <source>
        <dbReference type="SAM" id="MobiDB-lite"/>
    </source>
</evidence>
<evidence type="ECO:0000256" key="4">
    <source>
        <dbReference type="ARBA" id="ARBA00041402"/>
    </source>
</evidence>
<feature type="compositionally biased region" description="Basic and acidic residues" evidence="6">
    <location>
        <begin position="122"/>
        <end position="131"/>
    </location>
</feature>
<dbReference type="Pfam" id="PF15619">
    <property type="entry name" value="Lebercilin"/>
    <property type="match status" value="1"/>
</dbReference>
<evidence type="ECO:0000256" key="1">
    <source>
        <dbReference type="ARBA" id="ARBA00010229"/>
    </source>
</evidence>
<feature type="region of interest" description="Disordered" evidence="6">
    <location>
        <begin position="104"/>
        <end position="156"/>
    </location>
</feature>
<evidence type="ECO:0000256" key="2">
    <source>
        <dbReference type="ARBA" id="ARBA00023054"/>
    </source>
</evidence>
<evidence type="ECO:0000259" key="7">
    <source>
        <dbReference type="Pfam" id="PF15619"/>
    </source>
</evidence>
<dbReference type="RefSeq" id="XP_060550090.1">
    <property type="nucleotide sequence ID" value="XM_060694107.1"/>
</dbReference>
<feature type="coiled-coil region" evidence="5">
    <location>
        <begin position="246"/>
        <end position="316"/>
    </location>
</feature>
<feature type="region of interest" description="Disordered" evidence="6">
    <location>
        <begin position="374"/>
        <end position="407"/>
    </location>
</feature>
<keyword evidence="2 5" id="KW-0175">Coiled coil</keyword>
<keyword evidence="8" id="KW-1185">Reference proteome</keyword>
<protein>
    <recommendedName>
        <fullName evidence="3">Lebercilin-like protein</fullName>
    </recommendedName>
    <alternativeName>
        <fullName evidence="4">Leber congenital amaurosis 5-like protein</fullName>
    </alternativeName>
</protein>
<dbReference type="Proteomes" id="UP001652622">
    <property type="component" value="Unplaced"/>
</dbReference>
<dbReference type="GeneID" id="132712482"/>
<feature type="region of interest" description="Disordered" evidence="6">
    <location>
        <begin position="424"/>
        <end position="455"/>
    </location>
</feature>
<proteinExistence type="inferred from homology"/>
<dbReference type="PANTHER" id="PTHR16650:SF9">
    <property type="entry name" value="LEBERCILIN-LIKE PROTEIN"/>
    <property type="match status" value="1"/>
</dbReference>
<dbReference type="PANTHER" id="PTHR16650">
    <property type="entry name" value="C21ORF13-RELATED"/>
    <property type="match status" value="1"/>
</dbReference>
<feature type="region of interest" description="Disordered" evidence="6">
    <location>
        <begin position="1"/>
        <end position="61"/>
    </location>
</feature>
<name>A0ABM3ZNY7_PANGU</name>
<reference evidence="9" key="1">
    <citation type="submission" date="2025-08" db="UniProtKB">
        <authorList>
            <consortium name="RefSeq"/>
        </authorList>
    </citation>
    <scope>IDENTIFICATION</scope>
    <source>
        <tissue evidence="9">Blood</tissue>
    </source>
</reference>
<feature type="domain" description="Lebercilin" evidence="7">
    <location>
        <begin position="172"/>
        <end position="363"/>
    </location>
</feature>